<accession>B7CEC2</accession>
<reference evidence="1 2" key="1">
    <citation type="submission" date="2008-10" db="EMBL/GenBank/DDBJ databases">
        <authorList>
            <person name="Fulton L."/>
            <person name="Clifton S."/>
            <person name="Fulton B."/>
            <person name="Xu J."/>
            <person name="Minx P."/>
            <person name="Pepin K.H."/>
            <person name="Johnson M."/>
            <person name="Bhonagiri V."/>
            <person name="Nash W.E."/>
            <person name="Mardis E.R."/>
            <person name="Wilson R.K."/>
        </authorList>
    </citation>
    <scope>NUCLEOTIDE SEQUENCE [LARGE SCALE GENOMIC DNA]</scope>
    <source>
        <strain evidence="1 2">DSM 3989</strain>
    </source>
</reference>
<name>B7CEC2_9FIRM</name>
<proteinExistence type="predicted"/>
<gene>
    <name evidence="1" type="ORF">EUBIFOR_02566</name>
</gene>
<organism evidence="1 2">
    <name type="scientific">Holdemanella biformis DSM 3989</name>
    <dbReference type="NCBI Taxonomy" id="518637"/>
    <lineage>
        <taxon>Bacteria</taxon>
        <taxon>Bacillati</taxon>
        <taxon>Bacillota</taxon>
        <taxon>Erysipelotrichia</taxon>
        <taxon>Erysipelotrichales</taxon>
        <taxon>Erysipelotrichaceae</taxon>
        <taxon>Holdemanella</taxon>
    </lineage>
</organism>
<dbReference type="OrthoDB" id="9860561at2"/>
<reference evidence="1 2" key="2">
    <citation type="submission" date="2008-11" db="EMBL/GenBank/DDBJ databases">
        <title>Draft genome sequence of Eubacterium biforme (DSM 3989).</title>
        <authorList>
            <person name="Sudarsanam P."/>
            <person name="Ley R."/>
            <person name="Guruge J."/>
            <person name="Turnbaugh P.J."/>
            <person name="Mahowald M."/>
            <person name="Liep D."/>
            <person name="Gordon J."/>
        </authorList>
    </citation>
    <scope>NUCLEOTIDE SEQUENCE [LARGE SCALE GENOMIC DNA]</scope>
    <source>
        <strain evidence="1 2">DSM 3989</strain>
    </source>
</reference>
<protein>
    <submittedName>
        <fullName evidence="1">Uncharacterized protein</fullName>
    </submittedName>
</protein>
<comment type="caution">
    <text evidence="1">The sequence shown here is derived from an EMBL/GenBank/DDBJ whole genome shotgun (WGS) entry which is preliminary data.</text>
</comment>
<dbReference type="Proteomes" id="UP000004315">
    <property type="component" value="Unassembled WGS sequence"/>
</dbReference>
<dbReference type="HOGENOM" id="CLU_2130044_0_0_9"/>
<evidence type="ECO:0000313" key="1">
    <source>
        <dbReference type="EMBL" id="EEC88886.1"/>
    </source>
</evidence>
<dbReference type="AlphaFoldDB" id="B7CEC2"/>
<dbReference type="RefSeq" id="WP_003866333.1">
    <property type="nucleotide sequence ID" value="NZ_DS996869.1"/>
</dbReference>
<keyword evidence="2" id="KW-1185">Reference proteome</keyword>
<evidence type="ECO:0000313" key="2">
    <source>
        <dbReference type="Proteomes" id="UP000004315"/>
    </source>
</evidence>
<dbReference type="EMBL" id="ABYT01000151">
    <property type="protein sequence ID" value="EEC88886.1"/>
    <property type="molecule type" value="Genomic_DNA"/>
</dbReference>
<sequence length="113" mass="13798">MMMYTRRSEALLHFLHQNDNYDDPFNVKIFIFIQAFDYRTKQNFDLYIIRQNPDGSLYCLVDAYEDRNYLLLQSFSPDCLDGVSMWFKVYKKNQRPTLFEKGDQLYRMKNHIK</sequence>